<dbReference type="EMBL" id="CYZE01000001">
    <property type="protein sequence ID" value="CUN62588.1"/>
    <property type="molecule type" value="Genomic_DNA"/>
</dbReference>
<dbReference type="InterPro" id="IPR051677">
    <property type="entry name" value="AfsR-DnrI-RedD_regulator"/>
</dbReference>
<evidence type="ECO:0000256" key="1">
    <source>
        <dbReference type="ARBA" id="ARBA00018672"/>
    </source>
</evidence>
<dbReference type="PANTHER" id="PTHR35807">
    <property type="entry name" value="TRANSCRIPTIONAL REGULATOR REDD-RELATED"/>
    <property type="match status" value="1"/>
</dbReference>
<evidence type="ECO:0000313" key="9">
    <source>
        <dbReference type="Proteomes" id="UP000261257"/>
    </source>
</evidence>
<dbReference type="Proteomes" id="UP000261257">
    <property type="component" value="Unassembled WGS sequence"/>
</dbReference>
<gene>
    <name evidence="6" type="primary">mrkE_1</name>
    <name evidence="7" type="ORF">DXC39_02580</name>
    <name evidence="6" type="ORF">ERS852407_00736</name>
</gene>
<organism evidence="6 8">
    <name type="scientific">Hungatella hathewayi</name>
    <dbReference type="NCBI Taxonomy" id="154046"/>
    <lineage>
        <taxon>Bacteria</taxon>
        <taxon>Bacillati</taxon>
        <taxon>Bacillota</taxon>
        <taxon>Clostridia</taxon>
        <taxon>Lachnospirales</taxon>
        <taxon>Lachnospiraceae</taxon>
        <taxon>Hungatella</taxon>
    </lineage>
</organism>
<evidence type="ECO:0000313" key="7">
    <source>
        <dbReference type="EMBL" id="RGM08865.1"/>
    </source>
</evidence>
<dbReference type="SMART" id="SM00448">
    <property type="entry name" value="REC"/>
    <property type="match status" value="1"/>
</dbReference>
<dbReference type="RefSeq" id="WP_055653028.1">
    <property type="nucleotide sequence ID" value="NZ_CABIXC010000001.1"/>
</dbReference>
<dbReference type="InterPro" id="IPR011006">
    <property type="entry name" value="CheY-like_superfamily"/>
</dbReference>
<dbReference type="SUPFAM" id="SSF46894">
    <property type="entry name" value="C-terminal effector domain of the bipartite response regulators"/>
    <property type="match status" value="1"/>
</dbReference>
<comment type="function">
    <text evidence="3">May play the central regulatory role in sporulation. It may be an element of the effector pathway responsible for the activation of sporulation genes in response to nutritional stress. Spo0A may act in concert with spo0H (a sigma factor) to control the expression of some genes that are critical to the sporulation process.</text>
</comment>
<sequence>MKIIAVDDERLALDNFVKLLKKVESEAEIISFIKPADAMEYLSQNRVDIAFLDIEMGELNGIALAKKCKDLCPMVNIIFVTGYSRYMSEAFRLHVSGYLLKPVRERDLRAEIDNLRFPVSHVPTKRVRVQTFGHFEVFVDGRPLNLPRAKSKECLAYLIDRKGARLTVAEIASVLWEDKENDINTQNNAHQVIFTLMKALKDAGIEDIVIKSRREIAIDVSKVDCDYYAAISGDMTQMNAFSGEYMTNYSWAEFTLGELISKKNYEK</sequence>
<dbReference type="Gene3D" id="1.10.10.10">
    <property type="entry name" value="Winged helix-like DNA-binding domain superfamily/Winged helix DNA-binding domain"/>
    <property type="match status" value="1"/>
</dbReference>
<reference evidence="6 8" key="1">
    <citation type="submission" date="2015-09" db="EMBL/GenBank/DDBJ databases">
        <authorList>
            <consortium name="Pathogen Informatics"/>
        </authorList>
    </citation>
    <scope>NUCLEOTIDE SEQUENCE [LARGE SCALE GENOMIC DNA]</scope>
    <source>
        <strain evidence="6 8">2789STDY5608850</strain>
    </source>
</reference>
<dbReference type="AlphaFoldDB" id="A0A173YIJ3"/>
<evidence type="ECO:0000256" key="2">
    <source>
        <dbReference type="ARBA" id="ARBA00023125"/>
    </source>
</evidence>
<evidence type="ECO:0000256" key="4">
    <source>
        <dbReference type="PROSITE-ProRule" id="PRU00169"/>
    </source>
</evidence>
<dbReference type="GO" id="GO:0000160">
    <property type="term" value="P:phosphorelay signal transduction system"/>
    <property type="evidence" value="ECO:0007669"/>
    <property type="project" value="InterPro"/>
</dbReference>
<name>A0A173YIJ3_9FIRM</name>
<evidence type="ECO:0000313" key="8">
    <source>
        <dbReference type="Proteomes" id="UP000095651"/>
    </source>
</evidence>
<dbReference type="SUPFAM" id="SSF52172">
    <property type="entry name" value="CheY-like"/>
    <property type="match status" value="1"/>
</dbReference>
<dbReference type="InterPro" id="IPR016032">
    <property type="entry name" value="Sig_transdc_resp-reg_C-effctor"/>
</dbReference>
<reference evidence="7 9" key="2">
    <citation type="submission" date="2018-08" db="EMBL/GenBank/DDBJ databases">
        <title>A genome reference for cultivated species of the human gut microbiota.</title>
        <authorList>
            <person name="Zou Y."/>
            <person name="Xue W."/>
            <person name="Luo G."/>
        </authorList>
    </citation>
    <scope>NUCLEOTIDE SEQUENCE [LARGE SCALE GENOMIC DNA]</scope>
    <source>
        <strain evidence="7 9">TF05-11AC</strain>
    </source>
</reference>
<dbReference type="GO" id="GO:0006355">
    <property type="term" value="P:regulation of DNA-templated transcription"/>
    <property type="evidence" value="ECO:0007669"/>
    <property type="project" value="InterPro"/>
</dbReference>
<evidence type="ECO:0000256" key="3">
    <source>
        <dbReference type="ARBA" id="ARBA00024867"/>
    </source>
</evidence>
<keyword evidence="4" id="KW-0597">Phosphoprotein</keyword>
<dbReference type="PANTHER" id="PTHR35807:SF1">
    <property type="entry name" value="TRANSCRIPTIONAL REGULATOR REDD"/>
    <property type="match status" value="1"/>
</dbReference>
<protein>
    <recommendedName>
        <fullName evidence="1">Stage 0 sporulation protein A homolog</fullName>
    </recommendedName>
</protein>
<dbReference type="InterPro" id="IPR036388">
    <property type="entry name" value="WH-like_DNA-bd_sf"/>
</dbReference>
<dbReference type="PROSITE" id="PS50110">
    <property type="entry name" value="RESPONSE_REGULATORY"/>
    <property type="match status" value="1"/>
</dbReference>
<keyword evidence="2" id="KW-0238">DNA-binding</keyword>
<feature type="modified residue" description="4-aspartylphosphate" evidence="4">
    <location>
        <position position="53"/>
    </location>
</feature>
<feature type="domain" description="Response regulatory" evidence="5">
    <location>
        <begin position="2"/>
        <end position="116"/>
    </location>
</feature>
<dbReference type="Pfam" id="PF00072">
    <property type="entry name" value="Response_reg"/>
    <property type="match status" value="1"/>
</dbReference>
<dbReference type="Gene3D" id="3.40.50.2300">
    <property type="match status" value="1"/>
</dbReference>
<dbReference type="InterPro" id="IPR001789">
    <property type="entry name" value="Sig_transdc_resp-reg_receiver"/>
</dbReference>
<dbReference type="Proteomes" id="UP000095651">
    <property type="component" value="Unassembled WGS sequence"/>
</dbReference>
<dbReference type="GO" id="GO:0003677">
    <property type="term" value="F:DNA binding"/>
    <property type="evidence" value="ECO:0007669"/>
    <property type="project" value="UniProtKB-KW"/>
</dbReference>
<dbReference type="EMBL" id="QSSQ01000001">
    <property type="protein sequence ID" value="RGM08865.1"/>
    <property type="molecule type" value="Genomic_DNA"/>
</dbReference>
<evidence type="ECO:0000259" key="5">
    <source>
        <dbReference type="PROSITE" id="PS50110"/>
    </source>
</evidence>
<proteinExistence type="predicted"/>
<accession>A0A173YIJ3</accession>
<evidence type="ECO:0000313" key="6">
    <source>
        <dbReference type="EMBL" id="CUN62588.1"/>
    </source>
</evidence>